<dbReference type="Proteomes" id="UP000606974">
    <property type="component" value="Unassembled WGS sequence"/>
</dbReference>
<protein>
    <recommendedName>
        <fullName evidence="5">Restriction of telomere capping protein 4</fullName>
    </recommendedName>
</protein>
<reference evidence="10" key="1">
    <citation type="submission" date="2020-02" db="EMBL/GenBank/DDBJ databases">
        <authorList>
            <person name="Palmer J.M."/>
        </authorList>
    </citation>
    <scope>NUCLEOTIDE SEQUENCE</scope>
    <source>
        <strain evidence="10">EPUS1.4</strain>
        <tissue evidence="10">Thallus</tissue>
    </source>
</reference>
<name>A0A8H7A816_9EURO</name>
<dbReference type="Pfam" id="PF14474">
    <property type="entry name" value="RTC4"/>
    <property type="match status" value="1"/>
</dbReference>
<keyword evidence="6" id="KW-0963">Cytoplasm</keyword>
<feature type="region of interest" description="Disordered" evidence="8">
    <location>
        <begin position="438"/>
        <end position="459"/>
    </location>
</feature>
<dbReference type="GO" id="GO:0005737">
    <property type="term" value="C:cytoplasm"/>
    <property type="evidence" value="ECO:0007669"/>
    <property type="project" value="UniProtKB-SubCell"/>
</dbReference>
<accession>A0A8H7A816</accession>
<evidence type="ECO:0000256" key="7">
    <source>
        <dbReference type="ARBA" id="ARBA00023242"/>
    </source>
</evidence>
<feature type="compositionally biased region" description="Polar residues" evidence="8">
    <location>
        <begin position="170"/>
        <end position="180"/>
    </location>
</feature>
<comment type="subcellular location">
    <subcellularLocation>
        <location evidence="3">Cytoplasm</location>
    </subcellularLocation>
    <subcellularLocation>
        <location evidence="2">Nucleus</location>
    </subcellularLocation>
</comment>
<feature type="compositionally biased region" description="Low complexity" evidence="8">
    <location>
        <begin position="251"/>
        <end position="263"/>
    </location>
</feature>
<dbReference type="SMART" id="SM01312">
    <property type="entry name" value="RTC4"/>
    <property type="match status" value="1"/>
</dbReference>
<gene>
    <name evidence="10" type="ORF">GJ744_002432</name>
</gene>
<dbReference type="AlphaFoldDB" id="A0A8H7A816"/>
<feature type="compositionally biased region" description="Low complexity" evidence="8">
    <location>
        <begin position="104"/>
        <end position="114"/>
    </location>
</feature>
<feature type="region of interest" description="Disordered" evidence="8">
    <location>
        <begin position="1"/>
        <end position="123"/>
    </location>
</feature>
<evidence type="ECO:0000256" key="2">
    <source>
        <dbReference type="ARBA" id="ARBA00004123"/>
    </source>
</evidence>
<feature type="region of interest" description="Disordered" evidence="8">
    <location>
        <begin position="153"/>
        <end position="284"/>
    </location>
</feature>
<proteinExistence type="inferred from homology"/>
<comment type="caution">
    <text evidence="10">The sequence shown here is derived from an EMBL/GenBank/DDBJ whole genome shotgun (WGS) entry which is preliminary data.</text>
</comment>
<dbReference type="PANTHER" id="PTHR41391:SF1">
    <property type="entry name" value="RESTRICTION OF TELOMERE CAPPING PROTEIN 4"/>
    <property type="match status" value="1"/>
</dbReference>
<comment type="function">
    <text evidence="1">May be involved in a process influencing telomere capping.</text>
</comment>
<evidence type="ECO:0000256" key="4">
    <source>
        <dbReference type="ARBA" id="ARBA00009461"/>
    </source>
</evidence>
<dbReference type="PANTHER" id="PTHR41391">
    <property type="entry name" value="RESTRICTION OF TELOMERE CAPPING PROTEIN 4"/>
    <property type="match status" value="1"/>
</dbReference>
<dbReference type="GO" id="GO:0005634">
    <property type="term" value="C:nucleus"/>
    <property type="evidence" value="ECO:0007669"/>
    <property type="project" value="UniProtKB-SubCell"/>
</dbReference>
<dbReference type="EMBL" id="JAACFV010000140">
    <property type="protein sequence ID" value="KAF7504375.1"/>
    <property type="molecule type" value="Genomic_DNA"/>
</dbReference>
<dbReference type="OrthoDB" id="128308at2759"/>
<dbReference type="InterPro" id="IPR028094">
    <property type="entry name" value="RTC4_C"/>
</dbReference>
<feature type="compositionally biased region" description="Basic and acidic residues" evidence="8">
    <location>
        <begin position="1"/>
        <end position="20"/>
    </location>
</feature>
<keyword evidence="11" id="KW-1185">Reference proteome</keyword>
<evidence type="ECO:0000256" key="5">
    <source>
        <dbReference type="ARBA" id="ARBA00015162"/>
    </source>
</evidence>
<organism evidence="10 11">
    <name type="scientific">Endocarpon pusillum</name>
    <dbReference type="NCBI Taxonomy" id="364733"/>
    <lineage>
        <taxon>Eukaryota</taxon>
        <taxon>Fungi</taxon>
        <taxon>Dikarya</taxon>
        <taxon>Ascomycota</taxon>
        <taxon>Pezizomycotina</taxon>
        <taxon>Eurotiomycetes</taxon>
        <taxon>Chaetothyriomycetidae</taxon>
        <taxon>Verrucariales</taxon>
        <taxon>Verrucariaceae</taxon>
        <taxon>Endocarpon</taxon>
    </lineage>
</organism>
<evidence type="ECO:0000256" key="3">
    <source>
        <dbReference type="ARBA" id="ARBA00004496"/>
    </source>
</evidence>
<evidence type="ECO:0000256" key="1">
    <source>
        <dbReference type="ARBA" id="ARBA00002738"/>
    </source>
</evidence>
<evidence type="ECO:0000313" key="10">
    <source>
        <dbReference type="EMBL" id="KAF7504375.1"/>
    </source>
</evidence>
<feature type="compositionally biased region" description="Basic and acidic residues" evidence="8">
    <location>
        <begin position="43"/>
        <end position="75"/>
    </location>
</feature>
<feature type="domain" description="Restriction of telomere capping protein 4 C-terminal" evidence="9">
    <location>
        <begin position="421"/>
        <end position="568"/>
    </location>
</feature>
<feature type="compositionally biased region" description="Low complexity" evidence="8">
    <location>
        <begin position="438"/>
        <end position="453"/>
    </location>
</feature>
<evidence type="ECO:0000259" key="9">
    <source>
        <dbReference type="SMART" id="SM01312"/>
    </source>
</evidence>
<keyword evidence="7" id="KW-0539">Nucleus</keyword>
<evidence type="ECO:0000256" key="8">
    <source>
        <dbReference type="SAM" id="MobiDB-lite"/>
    </source>
</evidence>
<evidence type="ECO:0000256" key="6">
    <source>
        <dbReference type="ARBA" id="ARBA00022490"/>
    </source>
</evidence>
<sequence length="597" mass="65650">MAARAAEARRKREKSVDIHAEPLSSTDEEELEKTPEPTPRSKRLLDGMKHNDEKIKKKQQSVKETKELGELESRKSAGAKQARRKKLQDDPTELTLVHGEEKATGTGTETGTGELSEDEAKFMSWEDERAAKRKRVGSAKTYGSYAKNIHTSATNMPHEGFQSIPDITSPARSSPSSKTKFQAPAEPKSPSFGGSRTRGFVMPSDNDLPHRRKTRSRIQDQDHAFIPPPDEILSPRSATANSAKFKPPPDSTTSSATTTDRASIIFSHPPDSPPRSRSRSASSLSSINSIASLLLTQDEKDELMKDATTDDQQPPDTDVSDPSVLTAQCPLCSTPVSNSALEEFTIRHYNPNRNAKTTRLLQHHHHHRQTRLPSRLQQKFCREHRAQTARDTWRDRGYPAINWDTLAQLRSTRHLTAMRSILANQTVSFYRAKLAEASSSSSTTTTTTSAAAAPAGGSKGGRRNLVKYLKEGVLDVVQYGYYGPRGARVAAEAITSRLSAELVRASETDALVRDAGVAGFVQAVLVPELVARWVADDRGWRLEGDEWKGEARRLLEESAEVGALVNEDEDRVCVPRDDGASPRRGGGGGDGYDLIDL</sequence>
<comment type="similarity">
    <text evidence="4">Belongs to the RTC4 family.</text>
</comment>
<evidence type="ECO:0000313" key="11">
    <source>
        <dbReference type="Proteomes" id="UP000606974"/>
    </source>
</evidence>
<dbReference type="InterPro" id="IPR039024">
    <property type="entry name" value="RTC4"/>
</dbReference>